<dbReference type="AlphaFoldDB" id="A0A087CP81"/>
<accession>A0A087CP81</accession>
<name>A0A087CP81_9BIFI</name>
<evidence type="ECO:0000256" key="1">
    <source>
        <dbReference type="SAM" id="MobiDB-lite"/>
    </source>
</evidence>
<dbReference type="Proteomes" id="UP000029040">
    <property type="component" value="Unassembled WGS sequence"/>
</dbReference>
<protein>
    <submittedName>
        <fullName evidence="2">Uncharacterized protein</fullName>
    </submittedName>
</protein>
<sequence length="53" mass="5747">MAFGPADRDGTNQNKDRTWKGPSVKLWVTAPAATFPLSPVHQTGITIINVKLV</sequence>
<gene>
    <name evidence="2" type="ORF">BSAE_1920</name>
</gene>
<feature type="region of interest" description="Disordered" evidence="1">
    <location>
        <begin position="1"/>
        <end position="20"/>
    </location>
</feature>
<proteinExistence type="predicted"/>
<feature type="compositionally biased region" description="Basic and acidic residues" evidence="1">
    <location>
        <begin position="1"/>
        <end position="19"/>
    </location>
</feature>
<evidence type="ECO:0000313" key="2">
    <source>
        <dbReference type="EMBL" id="KFI85081.1"/>
    </source>
</evidence>
<reference evidence="2 3" key="1">
    <citation type="submission" date="2014-03" db="EMBL/GenBank/DDBJ databases">
        <title>Genomics of Bifidobacteria.</title>
        <authorList>
            <person name="Ventura M."/>
            <person name="Milani C."/>
            <person name="Lugli G.A."/>
        </authorList>
    </citation>
    <scope>NUCLEOTIDE SEQUENCE [LARGE SCALE GENOMIC DNA]</scope>
    <source>
        <strain evidence="2 3">LMG 14934</strain>
    </source>
</reference>
<dbReference type="EMBL" id="JGZM01000012">
    <property type="protein sequence ID" value="KFI85081.1"/>
    <property type="molecule type" value="Genomic_DNA"/>
</dbReference>
<organism evidence="2 3">
    <name type="scientific">Bifidobacterium pullorum subsp. saeculare DSM 6531 = LMG 14934</name>
    <dbReference type="NCBI Taxonomy" id="1437611"/>
    <lineage>
        <taxon>Bacteria</taxon>
        <taxon>Bacillati</taxon>
        <taxon>Actinomycetota</taxon>
        <taxon>Actinomycetes</taxon>
        <taxon>Bifidobacteriales</taxon>
        <taxon>Bifidobacteriaceae</taxon>
        <taxon>Bifidobacterium</taxon>
    </lineage>
</organism>
<evidence type="ECO:0000313" key="3">
    <source>
        <dbReference type="Proteomes" id="UP000029040"/>
    </source>
</evidence>
<comment type="caution">
    <text evidence="2">The sequence shown here is derived from an EMBL/GenBank/DDBJ whole genome shotgun (WGS) entry which is preliminary data.</text>
</comment>